<comment type="caution">
    <text evidence="5">The sequence shown here is derived from an EMBL/GenBank/DDBJ whole genome shotgun (WGS) entry which is preliminary data.</text>
</comment>
<comment type="subcellular location">
    <subcellularLocation>
        <location evidence="1">Periplasm</location>
    </subcellularLocation>
</comment>
<sequence>MTKLASLRSALCGATALAAFTLPTVAQEISILSGYPEMTPFYERVAESMKGDYPNLTVNVEPITLREHERRVALGLSSGLEGASVIELSTSTAGRYVQAGLMPAAPADISEFVSDPANFGQFFVDAASYDDTVYGVPLFRGQGALFYNTRMFAEAGLEGAPKTMDEYTDYAEKLTQRDENGNPVVSGWSLRLSGGSQGIAEKWWLILFNHGGTLIDEVSPGKWRAGYANEAGVKALGQYLDNIYDKKTVTIEMPSDAEAFEREQTAMFIRESWVIGDIAAKAPDLEYATAPLPVGSIALPVNLYVAGDGSTEDMQAAWDFAKAANEPENLVWLLENVGWLPNRTGVDFSSVTDEIEAFSAFVDYPEDYTFFTVPSIAVIEDLQTRLAAKLTEAFANPAMQGDDAAIMAFLESAAEETNAILKREGLLAE</sequence>
<keyword evidence="4" id="KW-0732">Signal</keyword>
<dbReference type="InterPro" id="IPR006059">
    <property type="entry name" value="SBP"/>
</dbReference>
<gene>
    <name evidence="5" type="ORF">GGR20_003278</name>
</gene>
<feature type="chain" id="PRO_5030983319" evidence="4">
    <location>
        <begin position="27"/>
        <end position="429"/>
    </location>
</feature>
<dbReference type="InterPro" id="IPR050490">
    <property type="entry name" value="Bact_solute-bd_prot1"/>
</dbReference>
<evidence type="ECO:0000313" key="6">
    <source>
        <dbReference type="Proteomes" id="UP000547011"/>
    </source>
</evidence>
<reference evidence="5 6" key="1">
    <citation type="submission" date="2020-08" db="EMBL/GenBank/DDBJ databases">
        <title>Genomic Encyclopedia of Type Strains, Phase IV (KMG-IV): sequencing the most valuable type-strain genomes for metagenomic binning, comparative biology and taxonomic classification.</title>
        <authorList>
            <person name="Goeker M."/>
        </authorList>
    </citation>
    <scope>NUCLEOTIDE SEQUENCE [LARGE SCALE GENOMIC DNA]</scope>
    <source>
        <strain evidence="5 6">DSM 23447</strain>
    </source>
</reference>
<evidence type="ECO:0000256" key="4">
    <source>
        <dbReference type="SAM" id="SignalP"/>
    </source>
</evidence>
<keyword evidence="5" id="KW-0813">Transport</keyword>
<keyword evidence="5" id="KW-0762">Sugar transport</keyword>
<dbReference type="Proteomes" id="UP000547011">
    <property type="component" value="Unassembled WGS sequence"/>
</dbReference>
<evidence type="ECO:0000256" key="3">
    <source>
        <dbReference type="ARBA" id="ARBA00022764"/>
    </source>
</evidence>
<name>A0A7W6IR12_9HYPH</name>
<dbReference type="RefSeq" id="WP_183312388.1">
    <property type="nucleotide sequence ID" value="NZ_JACIEW010000009.1"/>
</dbReference>
<proteinExistence type="inferred from homology"/>
<comment type="similarity">
    <text evidence="2">Belongs to the bacterial solute-binding protein 1 family.</text>
</comment>
<feature type="signal peptide" evidence="4">
    <location>
        <begin position="1"/>
        <end position="26"/>
    </location>
</feature>
<keyword evidence="6" id="KW-1185">Reference proteome</keyword>
<dbReference type="Gene3D" id="3.40.190.10">
    <property type="entry name" value="Periplasmic binding protein-like II"/>
    <property type="match status" value="1"/>
</dbReference>
<dbReference type="PANTHER" id="PTHR43649:SF12">
    <property type="entry name" value="DIACETYLCHITOBIOSE BINDING PROTEIN DASA"/>
    <property type="match status" value="1"/>
</dbReference>
<evidence type="ECO:0000256" key="2">
    <source>
        <dbReference type="ARBA" id="ARBA00008520"/>
    </source>
</evidence>
<evidence type="ECO:0000256" key="1">
    <source>
        <dbReference type="ARBA" id="ARBA00004418"/>
    </source>
</evidence>
<dbReference type="Pfam" id="PF13416">
    <property type="entry name" value="SBP_bac_8"/>
    <property type="match status" value="1"/>
</dbReference>
<dbReference type="PANTHER" id="PTHR43649">
    <property type="entry name" value="ARABINOSE-BINDING PROTEIN-RELATED"/>
    <property type="match status" value="1"/>
</dbReference>
<dbReference type="EMBL" id="JACIEW010000009">
    <property type="protein sequence ID" value="MBB4053616.1"/>
    <property type="molecule type" value="Genomic_DNA"/>
</dbReference>
<evidence type="ECO:0000313" key="5">
    <source>
        <dbReference type="EMBL" id="MBB4053616.1"/>
    </source>
</evidence>
<keyword evidence="3" id="KW-0574">Periplasm</keyword>
<dbReference type="AlphaFoldDB" id="A0A7W6IR12"/>
<protein>
    <submittedName>
        <fullName evidence="5">Multiple sugar transport system substrate-binding protein</fullName>
    </submittedName>
</protein>
<dbReference type="GO" id="GO:0042597">
    <property type="term" value="C:periplasmic space"/>
    <property type="evidence" value="ECO:0007669"/>
    <property type="project" value="UniProtKB-SubCell"/>
</dbReference>
<accession>A0A7W6IR12</accession>
<organism evidence="5 6">
    <name type="scientific">Devosia subaequoris</name>
    <dbReference type="NCBI Taxonomy" id="395930"/>
    <lineage>
        <taxon>Bacteria</taxon>
        <taxon>Pseudomonadati</taxon>
        <taxon>Pseudomonadota</taxon>
        <taxon>Alphaproteobacteria</taxon>
        <taxon>Hyphomicrobiales</taxon>
        <taxon>Devosiaceae</taxon>
        <taxon>Devosia</taxon>
    </lineage>
</organism>
<dbReference type="SUPFAM" id="SSF53850">
    <property type="entry name" value="Periplasmic binding protein-like II"/>
    <property type="match status" value="1"/>
</dbReference>